<dbReference type="Gene3D" id="1.10.10.10">
    <property type="entry name" value="Winged helix-like DNA-binding domain superfamily/Winged helix DNA-binding domain"/>
    <property type="match status" value="1"/>
</dbReference>
<dbReference type="FunFam" id="1.10.10.10:FF:000001">
    <property type="entry name" value="LysR family transcriptional regulator"/>
    <property type="match status" value="1"/>
</dbReference>
<keyword evidence="3" id="KW-0238">DNA-binding</keyword>
<dbReference type="InterPro" id="IPR005119">
    <property type="entry name" value="LysR_subst-bd"/>
</dbReference>
<dbReference type="InterPro" id="IPR036388">
    <property type="entry name" value="WH-like_DNA-bd_sf"/>
</dbReference>
<dbReference type="GO" id="GO:0032993">
    <property type="term" value="C:protein-DNA complex"/>
    <property type="evidence" value="ECO:0007669"/>
    <property type="project" value="TreeGrafter"/>
</dbReference>
<evidence type="ECO:0000256" key="2">
    <source>
        <dbReference type="ARBA" id="ARBA00023015"/>
    </source>
</evidence>
<accession>A0AAC9LFV8</accession>
<evidence type="ECO:0000256" key="1">
    <source>
        <dbReference type="ARBA" id="ARBA00009437"/>
    </source>
</evidence>
<name>A0AAC9LFV8_9PSEU</name>
<dbReference type="SUPFAM" id="SSF46785">
    <property type="entry name" value="Winged helix' DNA-binding domain"/>
    <property type="match status" value="1"/>
</dbReference>
<dbReference type="Pfam" id="PF00126">
    <property type="entry name" value="HTH_1"/>
    <property type="match status" value="1"/>
</dbReference>
<evidence type="ECO:0000313" key="7">
    <source>
        <dbReference type="Proteomes" id="UP000185511"/>
    </source>
</evidence>
<keyword evidence="2" id="KW-0805">Transcription regulation</keyword>
<evidence type="ECO:0000256" key="3">
    <source>
        <dbReference type="ARBA" id="ARBA00023125"/>
    </source>
</evidence>
<feature type="domain" description="HTH lysR-type" evidence="5">
    <location>
        <begin position="7"/>
        <end position="65"/>
    </location>
</feature>
<dbReference type="PROSITE" id="PS50931">
    <property type="entry name" value="HTH_LYSR"/>
    <property type="match status" value="1"/>
</dbReference>
<organism evidence="6 7">
    <name type="scientific">Actinoalloteichus fjordicus</name>
    <dbReference type="NCBI Taxonomy" id="1612552"/>
    <lineage>
        <taxon>Bacteria</taxon>
        <taxon>Bacillati</taxon>
        <taxon>Actinomycetota</taxon>
        <taxon>Actinomycetes</taxon>
        <taxon>Pseudonocardiales</taxon>
        <taxon>Pseudonocardiaceae</taxon>
        <taxon>Actinoalloteichus</taxon>
    </lineage>
</organism>
<dbReference type="CDD" id="cd08412">
    <property type="entry name" value="PBP2_PAO1_like"/>
    <property type="match status" value="1"/>
</dbReference>
<evidence type="ECO:0000259" key="5">
    <source>
        <dbReference type="PROSITE" id="PS50931"/>
    </source>
</evidence>
<keyword evidence="4" id="KW-0804">Transcription</keyword>
<dbReference type="AlphaFoldDB" id="A0AAC9LFV8"/>
<dbReference type="KEGG" id="acad:UA74_20470"/>
<dbReference type="EMBL" id="CP016076">
    <property type="protein sequence ID" value="APU16119.1"/>
    <property type="molecule type" value="Genomic_DNA"/>
</dbReference>
<dbReference type="PANTHER" id="PTHR30346:SF0">
    <property type="entry name" value="HCA OPERON TRANSCRIPTIONAL ACTIVATOR HCAR"/>
    <property type="match status" value="1"/>
</dbReference>
<sequence>MRAVPDVSLTQLRYFVRAAERGSMTRAAQDLIVAQSAVSTAVAALERELGVQLFIRQHAKGLILTRAGTLMLRHSRLLLGGLAEAFEEVSGEAAAVAGPLAVACFSTLSPFYLPSLLSDLSDAYPRLDVSVHEIVADKVEESLRSGAVEIAFTYDLALGDDVAKEVLTTIAPYVALPIDHPLATGASVALADLAEEPMVLLDLPHSRDYFLSMFSSLGLSPTIRYRSQSFETVRALVARRHGFALLNQRPQSDLSYDGERVLCVPVADDVPALHIVLASLGSLRQTRRAAAFAERARAVVAALADRDGTTR</sequence>
<dbReference type="Gene3D" id="3.40.190.10">
    <property type="entry name" value="Periplasmic binding protein-like II"/>
    <property type="match status" value="2"/>
</dbReference>
<dbReference type="RefSeq" id="WP_075741722.1">
    <property type="nucleotide sequence ID" value="NZ_CP016076.1"/>
</dbReference>
<dbReference type="InterPro" id="IPR036390">
    <property type="entry name" value="WH_DNA-bd_sf"/>
</dbReference>
<dbReference type="PANTHER" id="PTHR30346">
    <property type="entry name" value="TRANSCRIPTIONAL DUAL REGULATOR HCAR-RELATED"/>
    <property type="match status" value="1"/>
</dbReference>
<dbReference type="GO" id="GO:0003677">
    <property type="term" value="F:DNA binding"/>
    <property type="evidence" value="ECO:0007669"/>
    <property type="project" value="UniProtKB-KW"/>
</dbReference>
<gene>
    <name evidence="6" type="ORF">UA74_20470</name>
</gene>
<comment type="similarity">
    <text evidence="1">Belongs to the LysR transcriptional regulatory family.</text>
</comment>
<evidence type="ECO:0000313" key="6">
    <source>
        <dbReference type="EMBL" id="APU16119.1"/>
    </source>
</evidence>
<dbReference type="Pfam" id="PF03466">
    <property type="entry name" value="LysR_substrate"/>
    <property type="match status" value="1"/>
</dbReference>
<keyword evidence="7" id="KW-1185">Reference proteome</keyword>
<dbReference type="InterPro" id="IPR000847">
    <property type="entry name" value="LysR_HTH_N"/>
</dbReference>
<proteinExistence type="inferred from homology"/>
<dbReference type="PRINTS" id="PR00039">
    <property type="entry name" value="HTHLYSR"/>
</dbReference>
<evidence type="ECO:0000256" key="4">
    <source>
        <dbReference type="ARBA" id="ARBA00023163"/>
    </source>
</evidence>
<reference evidence="7" key="1">
    <citation type="submission" date="2016-06" db="EMBL/GenBank/DDBJ databases">
        <title>Complete genome sequence of Actinoalloteichus fjordicus DSM 46855 (=ADI127-17), type strain of the new species Actinoalloteichus fjordicus.</title>
        <authorList>
            <person name="Ruckert C."/>
            <person name="Nouioui I."/>
            <person name="Willmese J."/>
            <person name="van Wezel G."/>
            <person name="Klenk H.-P."/>
            <person name="Kalinowski J."/>
            <person name="Zotchev S.B."/>
        </authorList>
    </citation>
    <scope>NUCLEOTIDE SEQUENCE [LARGE SCALE GENOMIC DNA]</scope>
    <source>
        <strain evidence="7">ADI127-7</strain>
    </source>
</reference>
<protein>
    <submittedName>
        <fullName evidence="6">Transcriptional regulator</fullName>
    </submittedName>
</protein>
<dbReference type="SUPFAM" id="SSF53850">
    <property type="entry name" value="Periplasmic binding protein-like II"/>
    <property type="match status" value="1"/>
</dbReference>
<dbReference type="Proteomes" id="UP000185511">
    <property type="component" value="Chromosome"/>
</dbReference>
<dbReference type="GO" id="GO:0003700">
    <property type="term" value="F:DNA-binding transcription factor activity"/>
    <property type="evidence" value="ECO:0007669"/>
    <property type="project" value="InterPro"/>
</dbReference>